<dbReference type="Proteomes" id="UP000321379">
    <property type="component" value="Unassembled WGS sequence"/>
</dbReference>
<organism evidence="2 3">
    <name type="scientific">Lacisediminihabitans profunda</name>
    <dbReference type="NCBI Taxonomy" id="2594790"/>
    <lineage>
        <taxon>Bacteria</taxon>
        <taxon>Bacillati</taxon>
        <taxon>Actinomycetota</taxon>
        <taxon>Actinomycetes</taxon>
        <taxon>Micrococcales</taxon>
        <taxon>Microbacteriaceae</taxon>
        <taxon>Lacisediminihabitans</taxon>
    </lineage>
</organism>
<comment type="caution">
    <text evidence="2">The sequence shown here is derived from an EMBL/GenBank/DDBJ whole genome shotgun (WGS) entry which is preliminary data.</text>
</comment>
<dbReference type="EMBL" id="VRMG01000005">
    <property type="protein sequence ID" value="TXN30921.1"/>
    <property type="molecule type" value="Genomic_DNA"/>
</dbReference>
<dbReference type="PANTHER" id="PTHR11647:SF1">
    <property type="entry name" value="COLLAPSIN RESPONSE MEDIATOR PROTEIN"/>
    <property type="match status" value="1"/>
</dbReference>
<dbReference type="InterPro" id="IPR013108">
    <property type="entry name" value="Amidohydro_3"/>
</dbReference>
<reference evidence="2 3" key="1">
    <citation type="submission" date="2019-08" db="EMBL/GenBank/DDBJ databases">
        <title>Bacterial whole genome sequence for Glaciihabitans sp. CHu50b-6-2.</title>
        <authorList>
            <person name="Jin L."/>
        </authorList>
    </citation>
    <scope>NUCLEOTIDE SEQUENCE [LARGE SCALE GENOMIC DNA]</scope>
    <source>
        <strain evidence="2 3">CHu50b-6-2</strain>
    </source>
</reference>
<dbReference type="GO" id="GO:0005829">
    <property type="term" value="C:cytosol"/>
    <property type="evidence" value="ECO:0007669"/>
    <property type="project" value="TreeGrafter"/>
</dbReference>
<name>A0A5C8UQP9_9MICO</name>
<proteinExistence type="predicted"/>
<dbReference type="GO" id="GO:0016812">
    <property type="term" value="F:hydrolase activity, acting on carbon-nitrogen (but not peptide) bonds, in cyclic amides"/>
    <property type="evidence" value="ECO:0007669"/>
    <property type="project" value="TreeGrafter"/>
</dbReference>
<dbReference type="InterPro" id="IPR050378">
    <property type="entry name" value="Metallo-dep_Hydrolases_sf"/>
</dbReference>
<evidence type="ECO:0000313" key="3">
    <source>
        <dbReference type="Proteomes" id="UP000321379"/>
    </source>
</evidence>
<keyword evidence="3" id="KW-1185">Reference proteome</keyword>
<dbReference type="AlphaFoldDB" id="A0A5C8UQP9"/>
<sequence length="522" mass="55599">MRWVMRGGTVVDGDGMRRADVAIEGETVSEVGDIPAGEDDRVIDCRGRFVLPGFVDTHSHVDGLMEDESVQRALLRQGVTTVIAGQDGVSYAPGDGTYAREYFAAINGEHPSYSGGGIGEFLRAVDGRSRLNLAYLVPAGTVRWEVCGRSRTPADDEQRALMVALVEAGMSDGAVGLSTGLDYVPGIFATADEIAALCAPVARAGGIYVTHMRGGYESNSAAGIEEIARISAASGVRVHISHFHAQAHIVHDQLDALQRGGVDATFDAYPYTRGCTLLGMPLLPPELAVLSADTVVEVITDPGERRRLRRDWFPAVERNASLGPEWPSMITLAHVAAPEFAWAHGLTLEDAAARAGIDAIDLALDVLAASRLQVNAVMAVRYERPVEELARIFGHPGHLGGSDGIFIGAHPHPRARGTFARYLREYVRESPEWSWSDAVGHLSSAPAARFGLGRRGRVAAGWVADLIVVDPRSVADTASYDEPLGEAVGIDDVLVAGVPVLANGALVNSRPGRGLRREQAEG</sequence>
<dbReference type="Gene3D" id="3.20.20.140">
    <property type="entry name" value="Metal-dependent hydrolases"/>
    <property type="match status" value="2"/>
</dbReference>
<dbReference type="InterPro" id="IPR032466">
    <property type="entry name" value="Metal_Hydrolase"/>
</dbReference>
<dbReference type="PANTHER" id="PTHR11647">
    <property type="entry name" value="HYDRANTOINASE/DIHYDROPYRIMIDINASE FAMILY MEMBER"/>
    <property type="match status" value="1"/>
</dbReference>
<feature type="domain" description="Amidohydrolase 3" evidence="1">
    <location>
        <begin position="41"/>
        <end position="500"/>
    </location>
</feature>
<dbReference type="SUPFAM" id="SSF51338">
    <property type="entry name" value="Composite domain of metallo-dependent hydrolases"/>
    <property type="match status" value="1"/>
</dbReference>
<protein>
    <submittedName>
        <fullName evidence="2">Amidohydrolase family protein</fullName>
    </submittedName>
</protein>
<evidence type="ECO:0000313" key="2">
    <source>
        <dbReference type="EMBL" id="TXN30921.1"/>
    </source>
</evidence>
<accession>A0A5C8UQP9</accession>
<gene>
    <name evidence="2" type="ORF">FVP33_04770</name>
</gene>
<keyword evidence="2" id="KW-0378">Hydrolase</keyword>
<dbReference type="SUPFAM" id="SSF51556">
    <property type="entry name" value="Metallo-dependent hydrolases"/>
    <property type="match status" value="1"/>
</dbReference>
<evidence type="ECO:0000259" key="1">
    <source>
        <dbReference type="Pfam" id="PF07969"/>
    </source>
</evidence>
<dbReference type="Pfam" id="PF07969">
    <property type="entry name" value="Amidohydro_3"/>
    <property type="match status" value="1"/>
</dbReference>
<dbReference type="RefSeq" id="WP_147782509.1">
    <property type="nucleotide sequence ID" value="NZ_VRMG01000005.1"/>
</dbReference>
<dbReference type="InterPro" id="IPR011059">
    <property type="entry name" value="Metal-dep_hydrolase_composite"/>
</dbReference>